<organism evidence="10 11">
    <name type="scientific">Saccharomycopsis crataegensis</name>
    <dbReference type="NCBI Taxonomy" id="43959"/>
    <lineage>
        <taxon>Eukaryota</taxon>
        <taxon>Fungi</taxon>
        <taxon>Dikarya</taxon>
        <taxon>Ascomycota</taxon>
        <taxon>Saccharomycotina</taxon>
        <taxon>Saccharomycetes</taxon>
        <taxon>Saccharomycopsidaceae</taxon>
        <taxon>Saccharomycopsis</taxon>
    </lineage>
</organism>
<comment type="subunit">
    <text evidence="8">Component of the Mediator complex.</text>
</comment>
<evidence type="ECO:0000256" key="4">
    <source>
        <dbReference type="ARBA" id="ARBA00023015"/>
    </source>
</evidence>
<evidence type="ECO:0000256" key="5">
    <source>
        <dbReference type="ARBA" id="ARBA00023163"/>
    </source>
</evidence>
<dbReference type="GO" id="GO:0006357">
    <property type="term" value="P:regulation of transcription by RNA polymerase II"/>
    <property type="evidence" value="ECO:0007669"/>
    <property type="project" value="InterPro"/>
</dbReference>
<evidence type="ECO:0000256" key="8">
    <source>
        <dbReference type="RuleBase" id="RU364141"/>
    </source>
</evidence>
<dbReference type="InterPro" id="IPR019258">
    <property type="entry name" value="Mediator_Med4"/>
</dbReference>
<sequence>MGESLPIFNELREFETQLQEYVDSVQKFDPNLRWIANLLKTDGRVEDFVKVIINHQNFGNSLNKLQVVNSDLSQQSLQILDELNQCRSLLLELPDDYEIDEDDDDELELEKPQVKSTAISQEKKHEIFGDNPLTTGELLKYAAKLAKFTTIPATSDLNIGPNNYIWPAEDALRKGMLAMAMRYRDELIKYKSDEPENNNDNNNVSNPANSQHPPAPAAATEYQPSIERSNSFDAYRRPSMPEPDKGSTQEVGLDLFDSDEDSD</sequence>
<evidence type="ECO:0000313" key="11">
    <source>
        <dbReference type="Proteomes" id="UP001360560"/>
    </source>
</evidence>
<dbReference type="GO" id="GO:0003712">
    <property type="term" value="F:transcription coregulator activity"/>
    <property type="evidence" value="ECO:0007669"/>
    <property type="project" value="InterPro"/>
</dbReference>
<evidence type="ECO:0000313" key="10">
    <source>
        <dbReference type="EMBL" id="GMM39067.1"/>
    </source>
</evidence>
<gene>
    <name evidence="8" type="primary">MED4</name>
    <name evidence="10" type="ORF">DASC09_064060</name>
</gene>
<proteinExistence type="inferred from homology"/>
<feature type="region of interest" description="Disordered" evidence="9">
    <location>
        <begin position="192"/>
        <end position="263"/>
    </location>
</feature>
<dbReference type="Pfam" id="PF10018">
    <property type="entry name" value="Med4"/>
    <property type="match status" value="1"/>
</dbReference>
<keyword evidence="4 8" id="KW-0805">Transcription regulation</keyword>
<name>A0AAV5QX69_9ASCO</name>
<keyword evidence="5 8" id="KW-0804">Transcription</keyword>
<evidence type="ECO:0000256" key="6">
    <source>
        <dbReference type="ARBA" id="ARBA00023242"/>
    </source>
</evidence>
<comment type="function">
    <text evidence="8">Component of the Mediator complex, a coactivator involved in the regulated transcription of nearly all RNA polymerase II-dependent genes. Mediator functions as a bridge to convey information from gene-specific regulatory proteins to the basal RNA polymerase II transcription machinery. Mediator is recruited to promoters by direct interactions with regulatory proteins and serves as a scaffold for the assembly of a functional preinitiation complex with RNA polymerase II and the general transcription factors.</text>
</comment>
<comment type="caution">
    <text evidence="10">The sequence shown here is derived from an EMBL/GenBank/DDBJ whole genome shotgun (WGS) entry which is preliminary data.</text>
</comment>
<evidence type="ECO:0000256" key="7">
    <source>
        <dbReference type="ARBA" id="ARBA00031257"/>
    </source>
</evidence>
<keyword evidence="11" id="KW-1185">Reference proteome</keyword>
<dbReference type="GO" id="GO:0016592">
    <property type="term" value="C:mediator complex"/>
    <property type="evidence" value="ECO:0007669"/>
    <property type="project" value="InterPro"/>
</dbReference>
<comment type="similarity">
    <text evidence="2 8">Belongs to the Mediator complex subunit 4 family.</text>
</comment>
<evidence type="ECO:0000256" key="1">
    <source>
        <dbReference type="ARBA" id="ARBA00004123"/>
    </source>
</evidence>
<protein>
    <recommendedName>
        <fullName evidence="3 8">Mediator of RNA polymerase II transcription subunit 4</fullName>
    </recommendedName>
    <alternativeName>
        <fullName evidence="7 8">Mediator complex subunit 4</fullName>
    </alternativeName>
</protein>
<feature type="compositionally biased region" description="Low complexity" evidence="9">
    <location>
        <begin position="198"/>
        <end position="209"/>
    </location>
</feature>
<evidence type="ECO:0000256" key="9">
    <source>
        <dbReference type="SAM" id="MobiDB-lite"/>
    </source>
</evidence>
<dbReference type="Proteomes" id="UP001360560">
    <property type="component" value="Unassembled WGS sequence"/>
</dbReference>
<accession>A0AAV5QX69</accession>
<dbReference type="EMBL" id="BTFZ01000020">
    <property type="protein sequence ID" value="GMM39067.1"/>
    <property type="molecule type" value="Genomic_DNA"/>
</dbReference>
<reference evidence="10 11" key="1">
    <citation type="journal article" date="2023" name="Elife">
        <title>Identification of key yeast species and microbe-microbe interactions impacting larval growth of Drosophila in the wild.</title>
        <authorList>
            <person name="Mure A."/>
            <person name="Sugiura Y."/>
            <person name="Maeda R."/>
            <person name="Honda K."/>
            <person name="Sakurai N."/>
            <person name="Takahashi Y."/>
            <person name="Watada M."/>
            <person name="Katoh T."/>
            <person name="Gotoh A."/>
            <person name="Gotoh Y."/>
            <person name="Taniguchi I."/>
            <person name="Nakamura K."/>
            <person name="Hayashi T."/>
            <person name="Katayama T."/>
            <person name="Uemura T."/>
            <person name="Hattori Y."/>
        </authorList>
    </citation>
    <scope>NUCLEOTIDE SEQUENCE [LARGE SCALE GENOMIC DNA]</scope>
    <source>
        <strain evidence="10 11">SC-9</strain>
    </source>
</reference>
<keyword evidence="6 8" id="KW-0539">Nucleus</keyword>
<keyword evidence="8" id="KW-0010">Activator</keyword>
<evidence type="ECO:0000256" key="2">
    <source>
        <dbReference type="ARBA" id="ARBA00009626"/>
    </source>
</evidence>
<dbReference type="AlphaFoldDB" id="A0AAV5QX69"/>
<evidence type="ECO:0000256" key="3">
    <source>
        <dbReference type="ARBA" id="ARBA00020629"/>
    </source>
</evidence>
<comment type="subcellular location">
    <subcellularLocation>
        <location evidence="1 8">Nucleus</location>
    </subcellularLocation>
</comment>
<feature type="compositionally biased region" description="Polar residues" evidence="9">
    <location>
        <begin position="222"/>
        <end position="232"/>
    </location>
</feature>